<evidence type="ECO:0000313" key="4">
    <source>
        <dbReference type="EMBL" id="AQK93625.1"/>
    </source>
</evidence>
<dbReference type="Pfam" id="PF13041">
    <property type="entry name" value="PPR_2"/>
    <property type="match status" value="1"/>
</dbReference>
<dbReference type="ExpressionAtlas" id="A0A1D6FPS2">
    <property type="expression patterns" value="baseline"/>
</dbReference>
<feature type="repeat" description="PPR" evidence="3">
    <location>
        <begin position="27"/>
        <end position="61"/>
    </location>
</feature>
<protein>
    <submittedName>
        <fullName evidence="4">Pentatricopeptide repeat-containing protein</fullName>
    </submittedName>
</protein>
<proteinExistence type="predicted"/>
<dbReference type="NCBIfam" id="TIGR00756">
    <property type="entry name" value="PPR"/>
    <property type="match status" value="2"/>
</dbReference>
<name>A0A1D6FPS2_MAIZE</name>
<dbReference type="Gene3D" id="1.25.40.10">
    <property type="entry name" value="Tetratricopeptide repeat domain"/>
    <property type="match status" value="1"/>
</dbReference>
<dbReference type="PANTHER" id="PTHR46862:SF5">
    <property type="entry name" value="OS02G0170000 PROTEIN"/>
    <property type="match status" value="1"/>
</dbReference>
<evidence type="ECO:0000256" key="1">
    <source>
        <dbReference type="ARBA" id="ARBA00022737"/>
    </source>
</evidence>
<dbReference type="PROSITE" id="PS51375">
    <property type="entry name" value="PPR"/>
    <property type="match status" value="1"/>
</dbReference>
<keyword evidence="1" id="KW-0677">Repeat</keyword>
<dbReference type="OMA" id="YMKEHFN"/>
<evidence type="ECO:0000256" key="2">
    <source>
        <dbReference type="ARBA" id="ARBA00022946"/>
    </source>
</evidence>
<dbReference type="InterPro" id="IPR002885">
    <property type="entry name" value="PPR_rpt"/>
</dbReference>
<organism evidence="4">
    <name type="scientific">Zea mays</name>
    <name type="common">Maize</name>
    <dbReference type="NCBI Taxonomy" id="4577"/>
    <lineage>
        <taxon>Eukaryota</taxon>
        <taxon>Viridiplantae</taxon>
        <taxon>Streptophyta</taxon>
        <taxon>Embryophyta</taxon>
        <taxon>Tracheophyta</taxon>
        <taxon>Spermatophyta</taxon>
        <taxon>Magnoliopsida</taxon>
        <taxon>Liliopsida</taxon>
        <taxon>Poales</taxon>
        <taxon>Poaceae</taxon>
        <taxon>PACMAD clade</taxon>
        <taxon>Panicoideae</taxon>
        <taxon>Andropogonodae</taxon>
        <taxon>Andropogoneae</taxon>
        <taxon>Tripsacinae</taxon>
        <taxon>Zea</taxon>
    </lineage>
</organism>
<dbReference type="PANTHER" id="PTHR46862">
    <property type="entry name" value="OS07G0661900 PROTEIN"/>
    <property type="match status" value="1"/>
</dbReference>
<evidence type="ECO:0000256" key="3">
    <source>
        <dbReference type="PROSITE-ProRule" id="PRU00708"/>
    </source>
</evidence>
<accession>A0A1D6FPS2</accession>
<dbReference type="InterPro" id="IPR011990">
    <property type="entry name" value="TPR-like_helical_dom_sf"/>
</dbReference>
<dbReference type="EMBL" id="CM000784">
    <property type="protein sequence ID" value="AQK93625.1"/>
    <property type="molecule type" value="Genomic_DNA"/>
</dbReference>
<dbReference type="AlphaFoldDB" id="A0A1D6FPS2"/>
<gene>
    <name evidence="4" type="ORF">ZEAMMB73_Zm00001d010207</name>
</gene>
<reference evidence="4" key="1">
    <citation type="submission" date="2015-12" db="EMBL/GenBank/DDBJ databases">
        <title>Update maize B73 reference genome by single molecule sequencing technologies.</title>
        <authorList>
            <consortium name="Maize Genome Sequencing Project"/>
            <person name="Ware D."/>
        </authorList>
    </citation>
    <scope>NUCLEOTIDE SEQUENCE</scope>
    <source>
        <tissue evidence="4">Seedling</tissue>
    </source>
</reference>
<sequence length="205" mass="23176">MHWLARAGDVDGAMRVWAEMKAKSRPTVVSYTACVKILFDFGRAEEARRVFKEMVAEGLRPTCKTYTLLIENLADTENFEATLDNIDKLKEACVKPDKALCNILVQKCSRACETSVLTCILQYMKEHFNVLCRPFFLEALEALKSSGDTNELLREVTIIFHVKALTMIQYCLIKAIVLIEVLFSTLGPMLLKHRLNAKTLIRGSA</sequence>
<dbReference type="Pfam" id="PF01535">
    <property type="entry name" value="PPR"/>
    <property type="match status" value="1"/>
</dbReference>
<keyword evidence="2" id="KW-0809">Transit peptide</keyword>